<protein>
    <submittedName>
        <fullName evidence="1">Uncharacterized protein</fullName>
    </submittedName>
</protein>
<dbReference type="EMBL" id="CABVGZ010000102">
    <property type="protein sequence ID" value="VVN43829.1"/>
    <property type="molecule type" value="Genomic_DNA"/>
</dbReference>
<proteinExistence type="predicted"/>
<gene>
    <name evidence="1" type="ORF">PS624_05604</name>
</gene>
<dbReference type="AlphaFoldDB" id="A0A5E6XTR7"/>
<sequence length="153" mass="16563">MAQGGNILRLQILELATGAAGLAVEGTYLQFNVHGDAEVVDDELQTRLVHLANGQLKLPGVERQTTGRQGDDPRFKRRPVWTEEAQLGRDVNAGVLALGFGFMHYVGVDGGIHRGDFLVNSIGAGQTIISSTATKMLPAEKVMVRDDQVLNQR</sequence>
<name>A0A5E6XTR7_PSEFL</name>
<dbReference type="Proteomes" id="UP000326241">
    <property type="component" value="Unassembled WGS sequence"/>
</dbReference>
<evidence type="ECO:0000313" key="2">
    <source>
        <dbReference type="Proteomes" id="UP000326241"/>
    </source>
</evidence>
<reference evidence="1 2" key="1">
    <citation type="submission" date="2019-09" db="EMBL/GenBank/DDBJ databases">
        <authorList>
            <person name="Chandra G."/>
            <person name="Truman W A."/>
        </authorList>
    </citation>
    <scope>NUCLEOTIDE SEQUENCE [LARGE SCALE GENOMIC DNA]</scope>
    <source>
        <strain evidence="1">PS624</strain>
    </source>
</reference>
<evidence type="ECO:0000313" key="1">
    <source>
        <dbReference type="EMBL" id="VVN43829.1"/>
    </source>
</evidence>
<accession>A0A5E6XTR7</accession>
<organism evidence="1 2">
    <name type="scientific">Pseudomonas fluorescens</name>
    <dbReference type="NCBI Taxonomy" id="294"/>
    <lineage>
        <taxon>Bacteria</taxon>
        <taxon>Pseudomonadati</taxon>
        <taxon>Pseudomonadota</taxon>
        <taxon>Gammaproteobacteria</taxon>
        <taxon>Pseudomonadales</taxon>
        <taxon>Pseudomonadaceae</taxon>
        <taxon>Pseudomonas</taxon>
    </lineage>
</organism>